<evidence type="ECO:0000313" key="2">
    <source>
        <dbReference type="Proteomes" id="UP000050795"/>
    </source>
</evidence>
<keyword evidence="2" id="KW-1185">Reference proteome</keyword>
<dbReference type="InterPro" id="IPR032870">
    <property type="entry name" value="ALKBH7-like"/>
</dbReference>
<reference evidence="2" key="1">
    <citation type="submission" date="2022-06" db="EMBL/GenBank/DDBJ databases">
        <authorList>
            <person name="Berger JAMES D."/>
            <person name="Berger JAMES D."/>
        </authorList>
    </citation>
    <scope>NUCLEOTIDE SEQUENCE [LARGE SCALE GENOMIC DNA]</scope>
</reference>
<proteinExistence type="predicted"/>
<dbReference type="PANTHER" id="PTHR21052">
    <property type="entry name" value="SPERMATOGENESIS ASSOCIATED 11-RELATED"/>
    <property type="match status" value="1"/>
</dbReference>
<comment type="cofactor">
    <cofactor evidence="1">
        <name>Fe(2+)</name>
        <dbReference type="ChEBI" id="CHEBI:29033"/>
    </cofactor>
</comment>
<sequence length="304" mass="34785">MSFALHRVTFLLRRKFQLYPCSKWFSIIGTKSLTNTFCSDHDLAKIVSNDLVLKENFITEEEESNLIAELDSVLLRRKYQTEHWDYAIKDFRELERRNWKPVNQPVIRRLKTLTVDSLSNNKTNITDSIDQLVLPLVHVLDLAESGEIMPHVDSVKFCGDSVTVLSLLSDCILRLAIAPQSDVVGIPENQWDYLHSLTLPSIGTWIDVFIPRRSVYVMRRALRYLCTHAILSNGEVGRMHQQHESVGLYSSSPRGRRVSVICRTHANDGLIPFYNNNNDNNSNTTINNNPVGVDEQSSLKNINF</sequence>
<evidence type="ECO:0008006" key="4">
    <source>
        <dbReference type="Google" id="ProtNLM"/>
    </source>
</evidence>
<evidence type="ECO:0000313" key="3">
    <source>
        <dbReference type="WBParaSite" id="TREG1_112230.1"/>
    </source>
</evidence>
<dbReference type="InterPro" id="IPR037151">
    <property type="entry name" value="AlkB-like_sf"/>
</dbReference>
<dbReference type="WBParaSite" id="TREG1_112230.1">
    <property type="protein sequence ID" value="TREG1_112230.1"/>
    <property type="gene ID" value="TREG1_112230"/>
</dbReference>
<accession>A0AA85IPZ2</accession>
<dbReference type="GO" id="GO:0006974">
    <property type="term" value="P:DNA damage response"/>
    <property type="evidence" value="ECO:0007669"/>
    <property type="project" value="InterPro"/>
</dbReference>
<dbReference type="SUPFAM" id="SSF51197">
    <property type="entry name" value="Clavaminate synthase-like"/>
    <property type="match status" value="1"/>
</dbReference>
<name>A0AA85IPZ2_TRIRE</name>
<dbReference type="GO" id="GO:0006631">
    <property type="term" value="P:fatty acid metabolic process"/>
    <property type="evidence" value="ECO:0007669"/>
    <property type="project" value="TreeGrafter"/>
</dbReference>
<organism evidence="2 3">
    <name type="scientific">Trichobilharzia regenti</name>
    <name type="common">Nasal bird schistosome</name>
    <dbReference type="NCBI Taxonomy" id="157069"/>
    <lineage>
        <taxon>Eukaryota</taxon>
        <taxon>Metazoa</taxon>
        <taxon>Spiralia</taxon>
        <taxon>Lophotrochozoa</taxon>
        <taxon>Platyhelminthes</taxon>
        <taxon>Trematoda</taxon>
        <taxon>Digenea</taxon>
        <taxon>Strigeidida</taxon>
        <taxon>Schistosomatoidea</taxon>
        <taxon>Schistosomatidae</taxon>
        <taxon>Trichobilharzia</taxon>
    </lineage>
</organism>
<evidence type="ECO:0000256" key="1">
    <source>
        <dbReference type="ARBA" id="ARBA00001954"/>
    </source>
</evidence>
<dbReference type="PANTHER" id="PTHR21052:SF0">
    <property type="entry name" value="ALPHA-KETOGLUTARATE-DEPENDENT DIOXYGENASE ALKB HOMOLOG 7, MITOCHONDRIAL"/>
    <property type="match status" value="1"/>
</dbReference>
<reference evidence="3" key="2">
    <citation type="submission" date="2023-11" db="UniProtKB">
        <authorList>
            <consortium name="WormBaseParasite"/>
        </authorList>
    </citation>
    <scope>IDENTIFICATION</scope>
</reference>
<dbReference type="Proteomes" id="UP000050795">
    <property type="component" value="Unassembled WGS sequence"/>
</dbReference>
<protein>
    <recommendedName>
        <fullName evidence="4">2OG-FeII_Oxy_2 domain-containing protein</fullName>
    </recommendedName>
</protein>
<dbReference type="AlphaFoldDB" id="A0AA85IPZ2"/>
<dbReference type="GO" id="GO:0005759">
    <property type="term" value="C:mitochondrial matrix"/>
    <property type="evidence" value="ECO:0007669"/>
    <property type="project" value="TreeGrafter"/>
</dbReference>
<dbReference type="Gene3D" id="2.60.120.590">
    <property type="entry name" value="Alpha-ketoglutarate-dependent dioxygenase AlkB-like"/>
    <property type="match status" value="1"/>
</dbReference>